<feature type="disulfide bond" evidence="3">
    <location>
        <begin position="621"/>
        <end position="630"/>
    </location>
</feature>
<dbReference type="PROSITE" id="PS00022">
    <property type="entry name" value="EGF_1"/>
    <property type="match status" value="1"/>
</dbReference>
<dbReference type="Pfam" id="PF01390">
    <property type="entry name" value="SEA"/>
    <property type="match status" value="1"/>
</dbReference>
<accession>A0AAD9UZZ0</accession>
<keyword evidence="7" id="KW-1185">Reference proteome</keyword>
<dbReference type="SMART" id="SM00209">
    <property type="entry name" value="TSP1"/>
    <property type="match status" value="1"/>
</dbReference>
<dbReference type="InterPro" id="IPR036364">
    <property type="entry name" value="SEA_dom_sf"/>
</dbReference>
<evidence type="ECO:0000313" key="7">
    <source>
        <dbReference type="Proteomes" id="UP001249851"/>
    </source>
</evidence>
<comment type="caution">
    <text evidence="3">Lacks conserved residue(s) required for the propagation of feature annotation.</text>
</comment>
<gene>
    <name evidence="6" type="ORF">P5673_022351</name>
</gene>
<keyword evidence="1" id="KW-0677">Repeat</keyword>
<sequence length="721" mass="78325">MLSKSLSLCQKKSDATYRATTDRAGLVVINSKTSITSSSSYLAEHITRLPSPSFYYRHSRLERDNSTRQIYPTMSLFTIRNEESYYSDSVDESKAATHDQIPQTDSRNLIVGEVSSNQSFTLASVFTWPSSRFTRMSASSPAFIAFSSKGLLNTATLSTIHVDSVNQMVSSLAKLSLSIFSLPSLSPTRSPQASKKMPLRTIESSLHSSLTSSLSSVLTSPATFSELRPSILASMLSSQSFTLASVFTWPSSRFTRMRASSPAFVASSSQVLLNITTLSTIHVDSVNQMVSSSAKLSLSIFSLPSLSPTRSPQASKKMPLRTIESSLHSSLTSSLSSVLTSPATFSGLRPSLLASTLLPSISVSSSLSPGSSSFATSQFSVSQSSSFSRNALSSVIIISSMSSVIPTESVALRTKPGLSATLPLFSAISSQSSPQHHTPRLVSYGRSEITYLSSQTIQNNTANMTSAKISQKTQTNSVSSSIIPHQPIIPNDTRILMLNFSLLNEVFHSDLSNESSMRRMNLSQRVHFTLWSLFNTALEGFKDIQVIQFRNGSVKVDSELRVSSHSSVIPDHVRQTLLGSNGTNREGFIFDKISVKELCTPGFCMNLGSCQQDENGANCSCINGFFGIRCLQKASDRGAVNGNYAEWTDFSECSQSCKGGQRSRRRTCTNPPPRNGGKDCNELGPDVEYADCNSAVQCSSMNLIKSFHLLFLPRKFGISEP</sequence>
<comment type="caution">
    <text evidence="6">The sequence shown here is derived from an EMBL/GenBank/DDBJ whole genome shotgun (WGS) entry which is preliminary data.</text>
</comment>
<dbReference type="InterPro" id="IPR000082">
    <property type="entry name" value="SEA_dom"/>
</dbReference>
<protein>
    <submittedName>
        <fullName evidence="6">Hemicentin-1</fullName>
    </submittedName>
</protein>
<evidence type="ECO:0000256" key="1">
    <source>
        <dbReference type="ARBA" id="ARBA00022737"/>
    </source>
</evidence>
<dbReference type="SUPFAM" id="SSF57196">
    <property type="entry name" value="EGF/Laminin"/>
    <property type="match status" value="1"/>
</dbReference>
<evidence type="ECO:0000313" key="6">
    <source>
        <dbReference type="EMBL" id="KAK2555770.1"/>
    </source>
</evidence>
<dbReference type="SUPFAM" id="SSF82671">
    <property type="entry name" value="SEA domain"/>
    <property type="match status" value="1"/>
</dbReference>
<reference evidence="6" key="1">
    <citation type="journal article" date="2023" name="G3 (Bethesda)">
        <title>Whole genome assembly and annotation of the endangered Caribbean coral Acropora cervicornis.</title>
        <authorList>
            <person name="Selwyn J.D."/>
            <person name="Vollmer S.V."/>
        </authorList>
    </citation>
    <scope>NUCLEOTIDE SEQUENCE</scope>
    <source>
        <strain evidence="6">K2</strain>
    </source>
</reference>
<dbReference type="Pfam" id="PF00090">
    <property type="entry name" value="TSP_1"/>
    <property type="match status" value="1"/>
</dbReference>
<dbReference type="EMBL" id="JARQWQ010000060">
    <property type="protein sequence ID" value="KAK2555770.1"/>
    <property type="molecule type" value="Genomic_DNA"/>
</dbReference>
<dbReference type="PROSITE" id="PS50092">
    <property type="entry name" value="TSP1"/>
    <property type="match status" value="1"/>
</dbReference>
<dbReference type="PANTHER" id="PTHR22906">
    <property type="entry name" value="PROPERDIN"/>
    <property type="match status" value="1"/>
</dbReference>
<dbReference type="InterPro" id="IPR000884">
    <property type="entry name" value="TSP1_rpt"/>
</dbReference>
<dbReference type="InterPro" id="IPR000742">
    <property type="entry name" value="EGF"/>
</dbReference>
<evidence type="ECO:0000259" key="4">
    <source>
        <dbReference type="PROSITE" id="PS50024"/>
    </source>
</evidence>
<dbReference type="InterPro" id="IPR052065">
    <property type="entry name" value="Compl_asym_regulator"/>
</dbReference>
<dbReference type="Gene3D" id="2.10.25.10">
    <property type="entry name" value="Laminin"/>
    <property type="match status" value="1"/>
</dbReference>
<dbReference type="PROSITE" id="PS01186">
    <property type="entry name" value="EGF_2"/>
    <property type="match status" value="1"/>
</dbReference>
<dbReference type="CDD" id="cd00054">
    <property type="entry name" value="EGF_CA"/>
    <property type="match status" value="1"/>
</dbReference>
<feature type="domain" description="EGF-like" evidence="5">
    <location>
        <begin position="595"/>
        <end position="631"/>
    </location>
</feature>
<dbReference type="AlphaFoldDB" id="A0AAD9UZZ0"/>
<name>A0AAD9UZZ0_ACRCE</name>
<keyword evidence="3" id="KW-0245">EGF-like domain</keyword>
<dbReference type="Gene3D" id="3.30.70.960">
    <property type="entry name" value="SEA domain"/>
    <property type="match status" value="1"/>
</dbReference>
<organism evidence="6 7">
    <name type="scientific">Acropora cervicornis</name>
    <name type="common">Staghorn coral</name>
    <dbReference type="NCBI Taxonomy" id="6130"/>
    <lineage>
        <taxon>Eukaryota</taxon>
        <taxon>Metazoa</taxon>
        <taxon>Cnidaria</taxon>
        <taxon>Anthozoa</taxon>
        <taxon>Hexacorallia</taxon>
        <taxon>Scleractinia</taxon>
        <taxon>Astrocoeniina</taxon>
        <taxon>Acroporidae</taxon>
        <taxon>Acropora</taxon>
    </lineage>
</organism>
<keyword evidence="2 3" id="KW-1015">Disulfide bond</keyword>
<evidence type="ECO:0000256" key="3">
    <source>
        <dbReference type="PROSITE-ProRule" id="PRU00076"/>
    </source>
</evidence>
<dbReference type="PROSITE" id="PS50026">
    <property type="entry name" value="EGF_3"/>
    <property type="match status" value="1"/>
</dbReference>
<dbReference type="FunFam" id="2.20.100.10:FF:000001">
    <property type="entry name" value="semaphorin-5A isoform X1"/>
    <property type="match status" value="1"/>
</dbReference>
<dbReference type="PROSITE" id="PS50024">
    <property type="entry name" value="SEA"/>
    <property type="match status" value="1"/>
</dbReference>
<dbReference type="InterPro" id="IPR036383">
    <property type="entry name" value="TSP1_rpt_sf"/>
</dbReference>
<evidence type="ECO:0000259" key="5">
    <source>
        <dbReference type="PROSITE" id="PS50026"/>
    </source>
</evidence>
<feature type="domain" description="SEA" evidence="4">
    <location>
        <begin position="492"/>
        <end position="602"/>
    </location>
</feature>
<proteinExistence type="predicted"/>
<reference evidence="6" key="2">
    <citation type="journal article" date="2023" name="Science">
        <title>Genomic signatures of disease resistance in endangered staghorn corals.</title>
        <authorList>
            <person name="Vollmer S.V."/>
            <person name="Selwyn J.D."/>
            <person name="Despard B.A."/>
            <person name="Roesel C.L."/>
        </authorList>
    </citation>
    <scope>NUCLEOTIDE SEQUENCE</scope>
    <source>
        <strain evidence="6">K2</strain>
    </source>
</reference>
<dbReference type="PANTHER" id="PTHR22906:SF21">
    <property type="entry name" value="SEMA DOMAIN-CONTAINING PROTEIN"/>
    <property type="match status" value="1"/>
</dbReference>
<evidence type="ECO:0000256" key="2">
    <source>
        <dbReference type="ARBA" id="ARBA00023157"/>
    </source>
</evidence>
<dbReference type="Proteomes" id="UP001249851">
    <property type="component" value="Unassembled WGS sequence"/>
</dbReference>
<dbReference type="Gene3D" id="2.20.100.10">
    <property type="entry name" value="Thrombospondin type-1 (TSP1) repeat"/>
    <property type="match status" value="1"/>
</dbReference>
<dbReference type="SUPFAM" id="SSF82895">
    <property type="entry name" value="TSP-1 type 1 repeat"/>
    <property type="match status" value="1"/>
</dbReference>